<evidence type="ECO:0000313" key="4">
    <source>
        <dbReference type="EMBL" id="PHN98701.1"/>
    </source>
</evidence>
<dbReference type="Gene3D" id="2.40.128.600">
    <property type="match status" value="1"/>
</dbReference>
<dbReference type="Pfam" id="PF11954">
    <property type="entry name" value="DUF3471"/>
    <property type="match status" value="1"/>
</dbReference>
<protein>
    <submittedName>
        <fullName evidence="3">Serine hydrolase</fullName>
    </submittedName>
</protein>
<dbReference type="InterPro" id="IPR050491">
    <property type="entry name" value="AmpC-like"/>
</dbReference>
<dbReference type="GO" id="GO:0016787">
    <property type="term" value="F:hydrolase activity"/>
    <property type="evidence" value="ECO:0007669"/>
    <property type="project" value="UniProtKB-KW"/>
</dbReference>
<feature type="domain" description="Beta-lactamase-related" evidence="1">
    <location>
        <begin position="30"/>
        <end position="352"/>
    </location>
</feature>
<keyword evidence="3" id="KW-0378">Hydrolase</keyword>
<dbReference type="InterPro" id="IPR012338">
    <property type="entry name" value="Beta-lactam/transpept-like"/>
</dbReference>
<dbReference type="AlphaFoldDB" id="A0A2G1BXB9"/>
<dbReference type="RefSeq" id="WP_099214517.1">
    <property type="nucleotide sequence ID" value="NZ_JAUYVU010000002.1"/>
</dbReference>
<reference evidence="4" key="2">
    <citation type="submission" date="2017-10" db="EMBL/GenBank/DDBJ databases">
        <authorList>
            <person name="Enke T.N."/>
            <person name="Cordero O.X."/>
        </authorList>
    </citation>
    <scope>NUCLEOTIDE SEQUENCE</scope>
    <source>
        <strain evidence="4">4G03</strain>
    </source>
</reference>
<dbReference type="PANTHER" id="PTHR46825:SF15">
    <property type="entry name" value="BETA-LACTAMASE-RELATED DOMAIN-CONTAINING PROTEIN"/>
    <property type="match status" value="1"/>
</dbReference>
<reference evidence="4 5" key="1">
    <citation type="journal article" date="2016" name="Nat. Commun.">
        <title>Microbial interactions lead to rapid micro-scale successions on model marine particles.</title>
        <authorList>
            <person name="Datta M.S."/>
            <person name="Sliwerska E."/>
            <person name="Gore J."/>
            <person name="Polz M.F."/>
            <person name="Cordero O.X."/>
        </authorList>
    </citation>
    <scope>NUCLEOTIDE SEQUENCE [LARGE SCALE GENOMIC DNA]</scope>
    <source>
        <strain evidence="4 5">4G03</strain>
    </source>
</reference>
<dbReference type="EMBL" id="JAUYVU010000002">
    <property type="protein sequence ID" value="MDP2540746.1"/>
    <property type="molecule type" value="Genomic_DNA"/>
</dbReference>
<dbReference type="EMBL" id="PDUU01000003">
    <property type="protein sequence ID" value="PHN98701.1"/>
    <property type="molecule type" value="Genomic_DNA"/>
</dbReference>
<name>A0A2G1BXB9_9FLAO</name>
<dbReference type="Pfam" id="PF00144">
    <property type="entry name" value="Beta-lactamase"/>
    <property type="match status" value="1"/>
</dbReference>
<gene>
    <name evidence="4" type="ORF">CSC81_04190</name>
    <name evidence="3" type="ORF">Q8W23_04585</name>
</gene>
<organism evidence="4 5">
    <name type="scientific">Tenacibaculum discolor</name>
    <dbReference type="NCBI Taxonomy" id="361581"/>
    <lineage>
        <taxon>Bacteria</taxon>
        <taxon>Pseudomonadati</taxon>
        <taxon>Bacteroidota</taxon>
        <taxon>Flavobacteriia</taxon>
        <taxon>Flavobacteriales</taxon>
        <taxon>Flavobacteriaceae</taxon>
        <taxon>Tenacibaculum</taxon>
    </lineage>
</organism>
<keyword evidence="6" id="KW-1185">Reference proteome</keyword>
<evidence type="ECO:0000313" key="6">
    <source>
        <dbReference type="Proteomes" id="UP001242342"/>
    </source>
</evidence>
<dbReference type="InterPro" id="IPR001466">
    <property type="entry name" value="Beta-lactam-related"/>
</dbReference>
<dbReference type="Gene3D" id="3.40.710.10">
    <property type="entry name" value="DD-peptidase/beta-lactamase superfamily"/>
    <property type="match status" value="1"/>
</dbReference>
<evidence type="ECO:0000259" key="2">
    <source>
        <dbReference type="Pfam" id="PF11954"/>
    </source>
</evidence>
<dbReference type="Proteomes" id="UP000222163">
    <property type="component" value="Unassembled WGS sequence"/>
</dbReference>
<feature type="domain" description="Peptidase S12 Pab87-related C-terminal" evidence="2">
    <location>
        <begin position="393"/>
        <end position="482"/>
    </location>
</feature>
<dbReference type="InterPro" id="IPR021860">
    <property type="entry name" value="Peptidase_S12_Pab87-rel_C"/>
</dbReference>
<dbReference type="SUPFAM" id="SSF56601">
    <property type="entry name" value="beta-lactamase/transpeptidase-like"/>
    <property type="match status" value="1"/>
</dbReference>
<proteinExistence type="predicted"/>
<dbReference type="Proteomes" id="UP001242342">
    <property type="component" value="Unassembled WGS sequence"/>
</dbReference>
<comment type="caution">
    <text evidence="4">The sequence shown here is derived from an EMBL/GenBank/DDBJ whole genome shotgun (WGS) entry which is preliminary data.</text>
</comment>
<evidence type="ECO:0000313" key="5">
    <source>
        <dbReference type="Proteomes" id="UP000222163"/>
    </source>
</evidence>
<evidence type="ECO:0000259" key="1">
    <source>
        <dbReference type="Pfam" id="PF00144"/>
    </source>
</evidence>
<accession>A0A2G1BXB9</accession>
<sequence length="490" mass="56335">MKFIYSLILIITIQFCFSQQTPKELKDIESEINQLMKKYKAVGVSVAVVKNNKVIYSKGFGYRDLENKLPVTTNTIFPIGSVTKSFTGSVLGILASKNQVSLKNKPALYLPNFEFYNDTMNNLITIEDLLSHKSGIGNQGTTQIFFPEENRLKMVQRLKYLKPEAEVKNSFAYSNMAYTLAGTIIEQVTGDSWETNIKEKIFTPLEMTNSYIILDKMKKTSNYSLPYGIYKGEIERVTFEEFNTISAAGAIKSTVNDMSNWILTWLNNGVYKNSQIIPKEYIKKATTLQNSNEGNYEKDAFLFGEGFGWRLRSSYGRFRVEHGGNTYGFSSDLALFPFENIGIVVLTNQDNSLLPYMIVDTITRRLFNITPEPNYPVNIKEIYKPMPYKQFNKDKMPTHSLNSFCGAYEAKGFGRIDIVKENGKLYAILPTYKFQLEHLNYNSFFLKPTKEFKDVFNPQFDIQFMNNIKGKITLLKMYSQKEPIEFNKLQ</sequence>
<evidence type="ECO:0000313" key="3">
    <source>
        <dbReference type="EMBL" id="MDP2540746.1"/>
    </source>
</evidence>
<reference evidence="3 6" key="3">
    <citation type="submission" date="2023-07" db="EMBL/GenBank/DDBJ databases">
        <title>Genome content predicts the carbon catabolic preferences of heterotrophic bacteria.</title>
        <authorList>
            <person name="Gralka M."/>
        </authorList>
    </citation>
    <scope>NUCLEOTIDE SEQUENCE [LARGE SCALE GENOMIC DNA]</scope>
    <source>
        <strain evidence="3 6">4G03</strain>
    </source>
</reference>
<dbReference type="PANTHER" id="PTHR46825">
    <property type="entry name" value="D-ALANYL-D-ALANINE-CARBOXYPEPTIDASE/ENDOPEPTIDASE AMPH"/>
    <property type="match status" value="1"/>
</dbReference>